<accession>A0AAD6TDN0</accession>
<dbReference type="Proteomes" id="UP001218188">
    <property type="component" value="Unassembled WGS sequence"/>
</dbReference>
<comment type="caution">
    <text evidence="1">The sequence shown here is derived from an EMBL/GenBank/DDBJ whole genome shotgun (WGS) entry which is preliminary data.</text>
</comment>
<dbReference type="EMBL" id="JARJCM010000008">
    <property type="protein sequence ID" value="KAJ7044053.1"/>
    <property type="molecule type" value="Genomic_DNA"/>
</dbReference>
<name>A0AAD6TDN0_9AGAR</name>
<evidence type="ECO:0000313" key="2">
    <source>
        <dbReference type="Proteomes" id="UP001218188"/>
    </source>
</evidence>
<organism evidence="1 2">
    <name type="scientific">Mycena alexandri</name>
    <dbReference type="NCBI Taxonomy" id="1745969"/>
    <lineage>
        <taxon>Eukaryota</taxon>
        <taxon>Fungi</taxon>
        <taxon>Dikarya</taxon>
        <taxon>Basidiomycota</taxon>
        <taxon>Agaricomycotina</taxon>
        <taxon>Agaricomycetes</taxon>
        <taxon>Agaricomycetidae</taxon>
        <taxon>Agaricales</taxon>
        <taxon>Marasmiineae</taxon>
        <taxon>Mycenaceae</taxon>
        <taxon>Mycena</taxon>
    </lineage>
</organism>
<reference evidence="1" key="1">
    <citation type="submission" date="2023-03" db="EMBL/GenBank/DDBJ databases">
        <title>Massive genome expansion in bonnet fungi (Mycena s.s.) driven by repeated elements and novel gene families across ecological guilds.</title>
        <authorList>
            <consortium name="Lawrence Berkeley National Laboratory"/>
            <person name="Harder C.B."/>
            <person name="Miyauchi S."/>
            <person name="Viragh M."/>
            <person name="Kuo A."/>
            <person name="Thoen E."/>
            <person name="Andreopoulos B."/>
            <person name="Lu D."/>
            <person name="Skrede I."/>
            <person name="Drula E."/>
            <person name="Henrissat B."/>
            <person name="Morin E."/>
            <person name="Kohler A."/>
            <person name="Barry K."/>
            <person name="LaButti K."/>
            <person name="Morin E."/>
            <person name="Salamov A."/>
            <person name="Lipzen A."/>
            <person name="Mereny Z."/>
            <person name="Hegedus B."/>
            <person name="Baldrian P."/>
            <person name="Stursova M."/>
            <person name="Weitz H."/>
            <person name="Taylor A."/>
            <person name="Grigoriev I.V."/>
            <person name="Nagy L.G."/>
            <person name="Martin F."/>
            <person name="Kauserud H."/>
        </authorList>
    </citation>
    <scope>NUCLEOTIDE SEQUENCE</scope>
    <source>
        <strain evidence="1">CBHHK200</strain>
    </source>
</reference>
<keyword evidence="2" id="KW-1185">Reference proteome</keyword>
<gene>
    <name evidence="1" type="ORF">C8F04DRAFT_687926</name>
</gene>
<proteinExistence type="predicted"/>
<dbReference type="AlphaFoldDB" id="A0AAD6TDN0"/>
<sequence length="113" mass="12965">MWALSISKPSFSLWTVIGSLFRMSFTVLDTRLMDIWTKDGPRAISMAVTEIANFGKAPGKQLENTHVLTFSKGYLLFLARFRAEITSETHRARHARRRCCKYFCINVDSGRCK</sequence>
<protein>
    <submittedName>
        <fullName evidence="1">Uncharacterized protein</fullName>
    </submittedName>
</protein>
<evidence type="ECO:0000313" key="1">
    <source>
        <dbReference type="EMBL" id="KAJ7044053.1"/>
    </source>
</evidence>